<sequence length="177" mass="19884">SFISMDGATARVVFAKFISFIRKTIRPKSFRAKTQTTSVPNSPLDNECASFHPSLQISMRKIIAATKNFSEKHVVGYSGYGLVYKAELSNGLKLAFRKLDPGAFQDFMELRWEMEILAKLRHPNIARILGYCASGADKILIYEFNEKGNLAAHLHYLSSSSVNNKNKKSYGKSLVRN</sequence>
<dbReference type="GO" id="GO:0005524">
    <property type="term" value="F:ATP binding"/>
    <property type="evidence" value="ECO:0007669"/>
    <property type="project" value="InterPro"/>
</dbReference>
<dbReference type="STRING" id="63057.A0A2P5FEM7"/>
<dbReference type="InterPro" id="IPR011009">
    <property type="entry name" value="Kinase-like_dom_sf"/>
</dbReference>
<dbReference type="SUPFAM" id="SSF56112">
    <property type="entry name" value="Protein kinase-like (PK-like)"/>
    <property type="match status" value="1"/>
</dbReference>
<feature type="domain" description="Protein kinase" evidence="1">
    <location>
        <begin position="69"/>
        <end position="177"/>
    </location>
</feature>
<gene>
    <name evidence="2" type="ORF">TorRG33x02_078420</name>
</gene>
<keyword evidence="2" id="KW-0808">Transferase</keyword>
<dbReference type="AlphaFoldDB" id="A0A2P5FEM7"/>
<name>A0A2P5FEM7_TREOI</name>
<keyword evidence="3" id="KW-1185">Reference proteome</keyword>
<dbReference type="GO" id="GO:0004672">
    <property type="term" value="F:protein kinase activity"/>
    <property type="evidence" value="ECO:0007669"/>
    <property type="project" value="InterPro"/>
</dbReference>
<comment type="caution">
    <text evidence="2">The sequence shown here is derived from an EMBL/GenBank/DDBJ whole genome shotgun (WGS) entry which is preliminary data.</text>
</comment>
<accession>A0A2P5FEM7</accession>
<evidence type="ECO:0000313" key="3">
    <source>
        <dbReference type="Proteomes" id="UP000237000"/>
    </source>
</evidence>
<dbReference type="InterPro" id="IPR000719">
    <property type="entry name" value="Prot_kinase_dom"/>
</dbReference>
<dbReference type="Pfam" id="PF07714">
    <property type="entry name" value="PK_Tyr_Ser-Thr"/>
    <property type="match status" value="1"/>
</dbReference>
<organism evidence="2 3">
    <name type="scientific">Trema orientale</name>
    <name type="common">Charcoal tree</name>
    <name type="synonym">Celtis orientalis</name>
    <dbReference type="NCBI Taxonomy" id="63057"/>
    <lineage>
        <taxon>Eukaryota</taxon>
        <taxon>Viridiplantae</taxon>
        <taxon>Streptophyta</taxon>
        <taxon>Embryophyta</taxon>
        <taxon>Tracheophyta</taxon>
        <taxon>Spermatophyta</taxon>
        <taxon>Magnoliopsida</taxon>
        <taxon>eudicotyledons</taxon>
        <taxon>Gunneridae</taxon>
        <taxon>Pentapetalae</taxon>
        <taxon>rosids</taxon>
        <taxon>fabids</taxon>
        <taxon>Rosales</taxon>
        <taxon>Cannabaceae</taxon>
        <taxon>Trema</taxon>
    </lineage>
</organism>
<dbReference type="OrthoDB" id="1741478at2759"/>
<reference evidence="3" key="1">
    <citation type="submission" date="2016-06" db="EMBL/GenBank/DDBJ databases">
        <title>Parallel loss of symbiosis genes in relatives of nitrogen-fixing non-legume Parasponia.</title>
        <authorList>
            <person name="Van Velzen R."/>
            <person name="Holmer R."/>
            <person name="Bu F."/>
            <person name="Rutten L."/>
            <person name="Van Zeijl A."/>
            <person name="Liu W."/>
            <person name="Santuari L."/>
            <person name="Cao Q."/>
            <person name="Sharma T."/>
            <person name="Shen D."/>
            <person name="Roswanjaya Y."/>
            <person name="Wardhani T."/>
            <person name="Kalhor M.S."/>
            <person name="Jansen J."/>
            <person name="Van den Hoogen J."/>
            <person name="Gungor B."/>
            <person name="Hartog M."/>
            <person name="Hontelez J."/>
            <person name="Verver J."/>
            <person name="Yang W.-C."/>
            <person name="Schijlen E."/>
            <person name="Repin R."/>
            <person name="Schilthuizen M."/>
            <person name="Schranz E."/>
            <person name="Heidstra R."/>
            <person name="Miyata K."/>
            <person name="Fedorova E."/>
            <person name="Kohlen W."/>
            <person name="Bisseling T."/>
            <person name="Smit S."/>
            <person name="Geurts R."/>
        </authorList>
    </citation>
    <scope>NUCLEOTIDE SEQUENCE [LARGE SCALE GENOMIC DNA]</scope>
    <source>
        <strain evidence="3">cv. RG33-2</strain>
    </source>
</reference>
<dbReference type="PANTHER" id="PTHR27006:SF604">
    <property type="entry name" value="PROTEIN KINASE DOMAIN-CONTAINING PROTEIN"/>
    <property type="match status" value="1"/>
</dbReference>
<dbReference type="PANTHER" id="PTHR27006">
    <property type="entry name" value="PROMASTIGOTE SURFACE ANTIGEN PROTEIN PSA"/>
    <property type="match status" value="1"/>
</dbReference>
<evidence type="ECO:0000259" key="1">
    <source>
        <dbReference type="PROSITE" id="PS50011"/>
    </source>
</evidence>
<dbReference type="EMBL" id="JXTC01000039">
    <property type="protein sequence ID" value="PON96253.1"/>
    <property type="molecule type" value="Genomic_DNA"/>
</dbReference>
<dbReference type="Gene3D" id="3.30.200.20">
    <property type="entry name" value="Phosphorylase Kinase, domain 1"/>
    <property type="match status" value="1"/>
</dbReference>
<evidence type="ECO:0000313" key="2">
    <source>
        <dbReference type="EMBL" id="PON96253.1"/>
    </source>
</evidence>
<dbReference type="InterPro" id="IPR001245">
    <property type="entry name" value="Ser-Thr/Tyr_kinase_cat_dom"/>
</dbReference>
<dbReference type="Proteomes" id="UP000237000">
    <property type="component" value="Unassembled WGS sequence"/>
</dbReference>
<dbReference type="InParanoid" id="A0A2P5FEM7"/>
<proteinExistence type="predicted"/>
<keyword evidence="2" id="KW-0418">Kinase</keyword>
<dbReference type="PROSITE" id="PS50011">
    <property type="entry name" value="PROTEIN_KINASE_DOM"/>
    <property type="match status" value="1"/>
</dbReference>
<feature type="non-terminal residue" evidence="2">
    <location>
        <position position="1"/>
    </location>
</feature>
<protein>
    <submittedName>
        <fullName evidence="2">Tyrosine-protein kinase</fullName>
    </submittedName>
</protein>